<comment type="caution">
    <text evidence="2">The sequence shown here is derived from an EMBL/GenBank/DDBJ whole genome shotgun (WGS) entry which is preliminary data.</text>
</comment>
<reference evidence="2 3" key="1">
    <citation type="journal article" date="2023" name="Arcadia Sci">
        <title>De novo assembly of a long-read Amblyomma americanum tick genome.</title>
        <authorList>
            <person name="Chou S."/>
            <person name="Poskanzer K.E."/>
            <person name="Rollins M."/>
            <person name="Thuy-Boun P.S."/>
        </authorList>
    </citation>
    <scope>NUCLEOTIDE SEQUENCE [LARGE SCALE GENOMIC DNA]</scope>
    <source>
        <strain evidence="2">F_SG_1</strain>
        <tissue evidence="2">Salivary glands</tissue>
    </source>
</reference>
<organism evidence="2 3">
    <name type="scientific">Amblyomma americanum</name>
    <name type="common">Lone star tick</name>
    <dbReference type="NCBI Taxonomy" id="6943"/>
    <lineage>
        <taxon>Eukaryota</taxon>
        <taxon>Metazoa</taxon>
        <taxon>Ecdysozoa</taxon>
        <taxon>Arthropoda</taxon>
        <taxon>Chelicerata</taxon>
        <taxon>Arachnida</taxon>
        <taxon>Acari</taxon>
        <taxon>Parasitiformes</taxon>
        <taxon>Ixodida</taxon>
        <taxon>Ixodoidea</taxon>
        <taxon>Ixodidae</taxon>
        <taxon>Amblyomminae</taxon>
        <taxon>Amblyomma</taxon>
    </lineage>
</organism>
<dbReference type="Pfam" id="PF07707">
    <property type="entry name" value="BACK"/>
    <property type="match status" value="1"/>
</dbReference>
<evidence type="ECO:0000313" key="2">
    <source>
        <dbReference type="EMBL" id="KAK8770145.1"/>
    </source>
</evidence>
<accession>A0AAQ4E608</accession>
<evidence type="ECO:0000313" key="3">
    <source>
        <dbReference type="Proteomes" id="UP001321473"/>
    </source>
</evidence>
<dbReference type="AlphaFoldDB" id="A0AAQ4E608"/>
<protein>
    <recommendedName>
        <fullName evidence="1">BACK domain-containing protein</fullName>
    </recommendedName>
</protein>
<proteinExistence type="predicted"/>
<feature type="domain" description="BACK" evidence="1">
    <location>
        <begin position="19"/>
        <end position="59"/>
    </location>
</feature>
<evidence type="ECO:0000259" key="1">
    <source>
        <dbReference type="Pfam" id="PF07707"/>
    </source>
</evidence>
<keyword evidence="3" id="KW-1185">Reference proteome</keyword>
<dbReference type="InterPro" id="IPR011705">
    <property type="entry name" value="BACK"/>
</dbReference>
<dbReference type="EMBL" id="JARKHS020021591">
    <property type="protein sequence ID" value="KAK8770145.1"/>
    <property type="molecule type" value="Genomic_DNA"/>
</dbReference>
<dbReference type="Proteomes" id="UP001321473">
    <property type="component" value="Unassembled WGS sequence"/>
</dbReference>
<sequence length="85" mass="9732">MEASCVQEASCLLYALPKRSELSLYKALMNWIHYDCKARSKYASSLVEAIRFHDMTPGQVEGFKAFKICPEVQKCFDVSQRIPQP</sequence>
<name>A0AAQ4E608_AMBAM</name>
<dbReference type="Gene3D" id="1.25.40.420">
    <property type="match status" value="1"/>
</dbReference>
<gene>
    <name evidence="2" type="ORF">V5799_013391</name>
</gene>